<proteinExistence type="predicted"/>
<dbReference type="AlphaFoldDB" id="A0AAD9Q6D6"/>
<reference evidence="7" key="1">
    <citation type="journal article" date="2023" name="G3 (Bethesda)">
        <title>Whole genome assembly and annotation of the endangered Caribbean coral Acropora cervicornis.</title>
        <authorList>
            <person name="Selwyn J.D."/>
            <person name="Vollmer S.V."/>
        </authorList>
    </citation>
    <scope>NUCLEOTIDE SEQUENCE</scope>
    <source>
        <strain evidence="7">K2</strain>
    </source>
</reference>
<dbReference type="Pfam" id="PF13920">
    <property type="entry name" value="zf-C3HC4_3"/>
    <property type="match status" value="1"/>
</dbReference>
<keyword evidence="5" id="KW-0732">Signal</keyword>
<evidence type="ECO:0000256" key="5">
    <source>
        <dbReference type="SAM" id="SignalP"/>
    </source>
</evidence>
<gene>
    <name evidence="7" type="ORF">P5673_023042</name>
</gene>
<keyword evidence="1 3" id="KW-0863">Zinc-finger</keyword>
<name>A0AAD9Q6D6_ACRCE</name>
<evidence type="ECO:0000256" key="3">
    <source>
        <dbReference type="PROSITE-ProRule" id="PRU00175"/>
    </source>
</evidence>
<dbReference type="Proteomes" id="UP001249851">
    <property type="component" value="Unassembled WGS sequence"/>
</dbReference>
<organism evidence="7 8">
    <name type="scientific">Acropora cervicornis</name>
    <name type="common">Staghorn coral</name>
    <dbReference type="NCBI Taxonomy" id="6130"/>
    <lineage>
        <taxon>Eukaryota</taxon>
        <taxon>Metazoa</taxon>
        <taxon>Cnidaria</taxon>
        <taxon>Anthozoa</taxon>
        <taxon>Hexacorallia</taxon>
        <taxon>Scleractinia</taxon>
        <taxon>Astrocoeniina</taxon>
        <taxon>Acroporidae</taxon>
        <taxon>Acropora</taxon>
    </lineage>
</organism>
<feature type="transmembrane region" description="Helical" evidence="4">
    <location>
        <begin position="819"/>
        <end position="844"/>
    </location>
</feature>
<dbReference type="GO" id="GO:0006511">
    <property type="term" value="P:ubiquitin-dependent protein catabolic process"/>
    <property type="evidence" value="ECO:0007669"/>
    <property type="project" value="TreeGrafter"/>
</dbReference>
<keyword evidence="2" id="KW-0862">Zinc</keyword>
<keyword evidence="8" id="KW-1185">Reference proteome</keyword>
<keyword evidence="4" id="KW-0472">Membrane</keyword>
<protein>
    <submittedName>
        <fullName evidence="7">RING finger protein B</fullName>
    </submittedName>
</protein>
<dbReference type="InterPro" id="IPR013083">
    <property type="entry name" value="Znf_RING/FYVE/PHD"/>
</dbReference>
<keyword evidence="4" id="KW-0812">Transmembrane</keyword>
<dbReference type="EMBL" id="JARQWQ010000063">
    <property type="protein sequence ID" value="KAK2555399.1"/>
    <property type="molecule type" value="Genomic_DNA"/>
</dbReference>
<dbReference type="GO" id="GO:0016567">
    <property type="term" value="P:protein ubiquitination"/>
    <property type="evidence" value="ECO:0007669"/>
    <property type="project" value="TreeGrafter"/>
</dbReference>
<reference evidence="7" key="2">
    <citation type="journal article" date="2023" name="Science">
        <title>Genomic signatures of disease resistance in endangered staghorn corals.</title>
        <authorList>
            <person name="Vollmer S.V."/>
            <person name="Selwyn J.D."/>
            <person name="Despard B.A."/>
            <person name="Roesel C.L."/>
        </authorList>
    </citation>
    <scope>NUCLEOTIDE SEQUENCE</scope>
    <source>
        <strain evidence="7">K2</strain>
    </source>
</reference>
<dbReference type="PANTHER" id="PTHR22696">
    <property type="entry name" value="E3 UBIQUITIN-PROTEIN LIGASE RNF26"/>
    <property type="match status" value="1"/>
</dbReference>
<evidence type="ECO:0000256" key="2">
    <source>
        <dbReference type="ARBA" id="ARBA00022833"/>
    </source>
</evidence>
<evidence type="ECO:0000313" key="8">
    <source>
        <dbReference type="Proteomes" id="UP001249851"/>
    </source>
</evidence>
<sequence length="960" mass="107308">MRSLIFLACVLMLVRLVASENEGKSISHQWKPSPQSFYDALFYLLEFVRSVACFFGNLVSALYFLLHAIVIASCELISSIFSYVKHAIKLLEFLVVSAWNTSPQLLELLYSIMGSIFLGIEYLGKSIITFSTSVCNQLISISKLLFYRIQTLLSAFGQNTLTLLNAIFWAISETFSTLITCSTSIYNQLIPISKSLLYNIQVLLRVFGQNILTMLNVVFWAISETFSTLITWSSSVCNQMILFSKWLLCGIQAFLCAIGQNTLTMLNAILWAISETFSTLITCSTSICNQLIPFSKWLLCGIQALLSAIGQNTLNMLNAILWAMSEMSGTLLTCSTSVYNQLIPFSKWLLCGIQALLCAIGQNTLTLLNAIFWAISETFSTLIMCSTSIYNQLIPISKSLLYNIQVLLRVFGQNILTMLNVVFWAISETFSTLITWSSSVCNQMIPFSKWLLCGIQAFLCAIGQNTLTMLNAILWAISETFSTLITCSTSICNQLIPFSKWLLCGIQALLSAIGQNTLNMLNAILWAMSEMSGTLITCSTSVYNQLIPFSKWLLCGIQALLCAIGQNTLTLLNAISWGISEMFGRLITCSTSVYNQLIPFSKWLLYSIQALLCAIGQNTWTTLNAIFWAISETSGTLITCSTSVYNQLILFSKWLLYGIQALLCAIGQNTWTTLNAIFWAISETSGTLITCSTSVYNQLILFSKWLLYGIQALLCAIGQNTLTMLNTIFRAIGETFSTLIMCSSSVCNQLTLFSKWLLYSIQALLFVFGENMLNVLNTIFWATSVIFSPFITELGRRYIKCIENLPDVASLALHYSLNIGRWTVMILALVGSFLIYCCVGVNVFSMTFKLLKTSLQGALAFFASFEVTSFPRQEKTTGEHEEPGHVPKDDRYLALMEQLERERDQKLCIVCLTEMKNIVLMPCRHMCLCKNCCKQLMEVHGKRSCPLCCQSIASTLEIYT</sequence>
<keyword evidence="4" id="KW-1133">Transmembrane helix</keyword>
<dbReference type="PROSITE" id="PS50089">
    <property type="entry name" value="ZF_RING_2"/>
    <property type="match status" value="1"/>
</dbReference>
<dbReference type="InterPro" id="IPR001841">
    <property type="entry name" value="Znf_RING"/>
</dbReference>
<dbReference type="Gene3D" id="3.30.40.10">
    <property type="entry name" value="Zinc/RING finger domain, C3HC4 (zinc finger)"/>
    <property type="match status" value="1"/>
</dbReference>
<dbReference type="SUPFAM" id="SSF57850">
    <property type="entry name" value="RING/U-box"/>
    <property type="match status" value="1"/>
</dbReference>
<evidence type="ECO:0000256" key="4">
    <source>
        <dbReference type="SAM" id="Phobius"/>
    </source>
</evidence>
<dbReference type="GO" id="GO:0008270">
    <property type="term" value="F:zinc ion binding"/>
    <property type="evidence" value="ECO:0007669"/>
    <property type="project" value="UniProtKB-KW"/>
</dbReference>
<comment type="caution">
    <text evidence="7">The sequence shown here is derived from an EMBL/GenBank/DDBJ whole genome shotgun (WGS) entry which is preliminary data.</text>
</comment>
<feature type="signal peptide" evidence="5">
    <location>
        <begin position="1"/>
        <end position="19"/>
    </location>
</feature>
<dbReference type="PANTHER" id="PTHR22696:SF1">
    <property type="entry name" value="E3 UBIQUITIN-PROTEIN LIGASE RNF26"/>
    <property type="match status" value="1"/>
</dbReference>
<evidence type="ECO:0000259" key="6">
    <source>
        <dbReference type="PROSITE" id="PS50089"/>
    </source>
</evidence>
<evidence type="ECO:0000313" key="7">
    <source>
        <dbReference type="EMBL" id="KAK2555399.1"/>
    </source>
</evidence>
<feature type="chain" id="PRO_5042032892" evidence="5">
    <location>
        <begin position="20"/>
        <end position="960"/>
    </location>
</feature>
<feature type="domain" description="RING-type" evidence="6">
    <location>
        <begin position="908"/>
        <end position="948"/>
    </location>
</feature>
<dbReference type="GO" id="GO:0061630">
    <property type="term" value="F:ubiquitin protein ligase activity"/>
    <property type="evidence" value="ECO:0007669"/>
    <property type="project" value="TreeGrafter"/>
</dbReference>
<accession>A0AAD9Q6D6</accession>
<keyword evidence="1 3" id="KW-0479">Metal-binding</keyword>
<evidence type="ECO:0000256" key="1">
    <source>
        <dbReference type="ARBA" id="ARBA00022771"/>
    </source>
</evidence>